<feature type="compositionally biased region" description="Polar residues" evidence="1">
    <location>
        <begin position="258"/>
        <end position="273"/>
    </location>
</feature>
<evidence type="ECO:0000313" key="4">
    <source>
        <dbReference type="EMBL" id="KAI9271652.1"/>
    </source>
</evidence>
<dbReference type="EMBL" id="JAIXMP010000006">
    <property type="protein sequence ID" value="KAI9271652.1"/>
    <property type="molecule type" value="Genomic_DNA"/>
</dbReference>
<feature type="compositionally biased region" description="Low complexity" evidence="1">
    <location>
        <begin position="274"/>
        <end position="284"/>
    </location>
</feature>
<proteinExistence type="predicted"/>
<evidence type="ECO:0000256" key="1">
    <source>
        <dbReference type="SAM" id="MobiDB-lite"/>
    </source>
</evidence>
<dbReference type="InterPro" id="IPR001283">
    <property type="entry name" value="CRISP-related"/>
</dbReference>
<dbReference type="AlphaFoldDB" id="A0AAD5K6V7"/>
<evidence type="ECO:0000256" key="2">
    <source>
        <dbReference type="SAM" id="SignalP"/>
    </source>
</evidence>
<dbReference type="InterPro" id="IPR018244">
    <property type="entry name" value="Allrgn_V5/Tpx1_CS"/>
</dbReference>
<dbReference type="Gene3D" id="3.40.33.10">
    <property type="entry name" value="CAP"/>
    <property type="match status" value="1"/>
</dbReference>
<keyword evidence="5" id="KW-1185">Reference proteome</keyword>
<dbReference type="PRINTS" id="PR00837">
    <property type="entry name" value="V5TPXLIKE"/>
</dbReference>
<name>A0AAD5K6V7_9FUNG</name>
<reference evidence="4" key="1">
    <citation type="journal article" date="2022" name="IScience">
        <title>Evolution of zygomycete secretomes and the origins of terrestrial fungal ecologies.</title>
        <authorList>
            <person name="Chang Y."/>
            <person name="Wang Y."/>
            <person name="Mondo S."/>
            <person name="Ahrendt S."/>
            <person name="Andreopoulos W."/>
            <person name="Barry K."/>
            <person name="Beard J."/>
            <person name="Benny G.L."/>
            <person name="Blankenship S."/>
            <person name="Bonito G."/>
            <person name="Cuomo C."/>
            <person name="Desiro A."/>
            <person name="Gervers K.A."/>
            <person name="Hundley H."/>
            <person name="Kuo A."/>
            <person name="LaButti K."/>
            <person name="Lang B.F."/>
            <person name="Lipzen A."/>
            <person name="O'Donnell K."/>
            <person name="Pangilinan J."/>
            <person name="Reynolds N."/>
            <person name="Sandor L."/>
            <person name="Smith M.E."/>
            <person name="Tsang A."/>
            <person name="Grigoriev I.V."/>
            <person name="Stajich J.E."/>
            <person name="Spatafora J.W."/>
        </authorList>
    </citation>
    <scope>NUCLEOTIDE SEQUENCE</scope>
    <source>
        <strain evidence="4">RSA 2281</strain>
    </source>
</reference>
<protein>
    <submittedName>
        <fullName evidence="4">CAP domain-containing protein</fullName>
    </submittedName>
</protein>
<dbReference type="InterPro" id="IPR035940">
    <property type="entry name" value="CAP_sf"/>
</dbReference>
<keyword evidence="2" id="KW-0732">Signal</keyword>
<comment type="caution">
    <text evidence="4">The sequence shown here is derived from an EMBL/GenBank/DDBJ whole genome shotgun (WGS) entry which is preliminary data.</text>
</comment>
<dbReference type="SUPFAM" id="SSF55797">
    <property type="entry name" value="PR-1-like"/>
    <property type="match status" value="1"/>
</dbReference>
<reference evidence="4" key="2">
    <citation type="submission" date="2023-02" db="EMBL/GenBank/DDBJ databases">
        <authorList>
            <consortium name="DOE Joint Genome Institute"/>
            <person name="Mondo S.J."/>
            <person name="Chang Y."/>
            <person name="Wang Y."/>
            <person name="Ahrendt S."/>
            <person name="Andreopoulos W."/>
            <person name="Barry K."/>
            <person name="Beard J."/>
            <person name="Benny G.L."/>
            <person name="Blankenship S."/>
            <person name="Bonito G."/>
            <person name="Cuomo C."/>
            <person name="Desiro A."/>
            <person name="Gervers K.A."/>
            <person name="Hundley H."/>
            <person name="Kuo A."/>
            <person name="LaButti K."/>
            <person name="Lang B.F."/>
            <person name="Lipzen A."/>
            <person name="O'Donnell K."/>
            <person name="Pangilinan J."/>
            <person name="Reynolds N."/>
            <person name="Sandor L."/>
            <person name="Smith M.W."/>
            <person name="Tsang A."/>
            <person name="Grigoriev I.V."/>
            <person name="Stajich J.E."/>
            <person name="Spatafora J.W."/>
        </authorList>
    </citation>
    <scope>NUCLEOTIDE SEQUENCE</scope>
    <source>
        <strain evidence="4">RSA 2281</strain>
    </source>
</reference>
<feature type="compositionally biased region" description="Basic and acidic residues" evidence="1">
    <location>
        <begin position="230"/>
        <end position="244"/>
    </location>
</feature>
<accession>A0AAD5K6V7</accession>
<dbReference type="PANTHER" id="PTHR10334">
    <property type="entry name" value="CYSTEINE-RICH SECRETORY PROTEIN-RELATED"/>
    <property type="match status" value="1"/>
</dbReference>
<dbReference type="SMART" id="SM00198">
    <property type="entry name" value="SCP"/>
    <property type="match status" value="1"/>
</dbReference>
<evidence type="ECO:0000259" key="3">
    <source>
        <dbReference type="SMART" id="SM00198"/>
    </source>
</evidence>
<feature type="chain" id="PRO_5042138559" evidence="2">
    <location>
        <begin position="25"/>
        <end position="420"/>
    </location>
</feature>
<feature type="domain" description="SCP" evidence="3">
    <location>
        <begin position="287"/>
        <end position="409"/>
    </location>
</feature>
<feature type="signal peptide" evidence="2">
    <location>
        <begin position="1"/>
        <end position="24"/>
    </location>
</feature>
<feature type="region of interest" description="Disordered" evidence="1">
    <location>
        <begin position="54"/>
        <end position="289"/>
    </location>
</feature>
<dbReference type="Pfam" id="PF00188">
    <property type="entry name" value="CAP"/>
    <property type="match status" value="1"/>
</dbReference>
<dbReference type="GO" id="GO:0005576">
    <property type="term" value="C:extracellular region"/>
    <property type="evidence" value="ECO:0007669"/>
    <property type="project" value="InterPro"/>
</dbReference>
<feature type="compositionally biased region" description="Acidic residues" evidence="1">
    <location>
        <begin position="75"/>
        <end position="95"/>
    </location>
</feature>
<sequence length="420" mass="45106">MVKLHLISTAILAIASVAPWTASALPVDITKDVTSSNVYQNGHPIMTNTAYARKQNLHPGGGSSLARRGHGNEDEQKEDDSEQDEDKSSGSEDDDKFPGKGHHHGHNKTEGEFPGRGHHWGHHKSDEEFPGRGGKGKGSEDDQEEKPTSSFPLTALPKPSNGGDFDLSEIIDKIFPSGTPKPSGDFSDIIKKIFPSGLPSDFPSGGLPSGLPTPTDLPSRGGEDDEDEEKKDKDDEKKHDDESKPAPTTTPQATTTTVKANPTSSTASVSAQTESPSSSSGSGDLSEEDSEALALHNQFRAKHSAPALVWNATLASYAKDWSDRCVFEHSSGPYGENLAMGYNDWKSAITAWYDEVSDYDFSNPGFGQGTGHFTQMVWVDTTQLGCGVADCSNGPMYTCSYFKPGNIVSGNEFKENVLPN</sequence>
<dbReference type="PROSITE" id="PS01009">
    <property type="entry name" value="CRISP_1"/>
    <property type="match status" value="1"/>
</dbReference>
<feature type="compositionally biased region" description="Low complexity" evidence="1">
    <location>
        <begin position="194"/>
        <end position="219"/>
    </location>
</feature>
<dbReference type="Proteomes" id="UP001209540">
    <property type="component" value="Unassembled WGS sequence"/>
</dbReference>
<dbReference type="InterPro" id="IPR014044">
    <property type="entry name" value="CAP_dom"/>
</dbReference>
<feature type="compositionally biased region" description="Low complexity" evidence="1">
    <location>
        <begin position="245"/>
        <end position="257"/>
    </location>
</feature>
<organism evidence="4 5">
    <name type="scientific">Phascolomyces articulosus</name>
    <dbReference type="NCBI Taxonomy" id="60185"/>
    <lineage>
        <taxon>Eukaryota</taxon>
        <taxon>Fungi</taxon>
        <taxon>Fungi incertae sedis</taxon>
        <taxon>Mucoromycota</taxon>
        <taxon>Mucoromycotina</taxon>
        <taxon>Mucoromycetes</taxon>
        <taxon>Mucorales</taxon>
        <taxon>Lichtheimiaceae</taxon>
        <taxon>Phascolomyces</taxon>
    </lineage>
</organism>
<evidence type="ECO:0000313" key="5">
    <source>
        <dbReference type="Proteomes" id="UP001209540"/>
    </source>
</evidence>
<gene>
    <name evidence="4" type="ORF">BDA99DRAFT_459360</name>
</gene>